<proteinExistence type="predicted"/>
<dbReference type="AlphaFoldDB" id="A0A7D9IPI4"/>
<accession>A0A7D9IPI4</accession>
<evidence type="ECO:0000256" key="1">
    <source>
        <dbReference type="SAM" id="MobiDB-lite"/>
    </source>
</evidence>
<sequence length="146" mass="16766">MYLNKNCKAFDAVRKVVLDERHTSRLENFNSTLLKYVLKGRVGYQYDALAAIDHNAHVFRKAAITASGKPKHNKNREKRVDDEESILRKVEIPKEHPKNIAQSIALKPIPKTSDLVNSHCQGLLLAPLHSHIQQQIHHRGMRKQHN</sequence>
<dbReference type="EMBL" id="CACRXK020006935">
    <property type="protein sequence ID" value="CAB4010862.1"/>
    <property type="molecule type" value="Genomic_DNA"/>
</dbReference>
<reference evidence="2" key="1">
    <citation type="submission" date="2020-04" db="EMBL/GenBank/DDBJ databases">
        <authorList>
            <person name="Alioto T."/>
            <person name="Alioto T."/>
            <person name="Gomez Garrido J."/>
        </authorList>
    </citation>
    <scope>NUCLEOTIDE SEQUENCE</scope>
    <source>
        <strain evidence="2">A484AB</strain>
    </source>
</reference>
<feature type="compositionally biased region" description="Basic and acidic residues" evidence="1">
    <location>
        <begin position="78"/>
        <end position="89"/>
    </location>
</feature>
<evidence type="ECO:0000313" key="3">
    <source>
        <dbReference type="Proteomes" id="UP001152795"/>
    </source>
</evidence>
<keyword evidence="3" id="KW-1185">Reference proteome</keyword>
<dbReference type="Proteomes" id="UP001152795">
    <property type="component" value="Unassembled WGS sequence"/>
</dbReference>
<protein>
    <submittedName>
        <fullName evidence="2">Uncharacterized protein</fullName>
    </submittedName>
</protein>
<organism evidence="2 3">
    <name type="scientific">Paramuricea clavata</name>
    <name type="common">Red gorgonian</name>
    <name type="synonym">Violescent sea-whip</name>
    <dbReference type="NCBI Taxonomy" id="317549"/>
    <lineage>
        <taxon>Eukaryota</taxon>
        <taxon>Metazoa</taxon>
        <taxon>Cnidaria</taxon>
        <taxon>Anthozoa</taxon>
        <taxon>Octocorallia</taxon>
        <taxon>Malacalcyonacea</taxon>
        <taxon>Plexauridae</taxon>
        <taxon>Paramuricea</taxon>
    </lineage>
</organism>
<name>A0A7D9IPI4_PARCT</name>
<evidence type="ECO:0000313" key="2">
    <source>
        <dbReference type="EMBL" id="CAB4010862.1"/>
    </source>
</evidence>
<comment type="caution">
    <text evidence="2">The sequence shown here is derived from an EMBL/GenBank/DDBJ whole genome shotgun (WGS) entry which is preliminary data.</text>
</comment>
<feature type="region of interest" description="Disordered" evidence="1">
    <location>
        <begin position="65"/>
        <end position="89"/>
    </location>
</feature>
<gene>
    <name evidence="2" type="ORF">PACLA_8A081620</name>
</gene>